<sequence>MQVKRATKGLPPLTFHQEKGLYESDVKLYFHGDFEMYLIRESFQIFDNNNFATAWITTALMEAYRLGDSPKPSEEQIFMSVEAMSQYYNKNVNYTNSIQNFWPQAYNSSLRAWQSTPQNLLDLFDLSYGVPWDTFFRILEDLGQQELVKTLKSLLADRDLFRNAFMIPPDFDDTFVNLGIGSLLQEVSSDFPQSSKLWKEKNSNLTSVFDALKKYAYRPMSNDSKVNSIDPRTYMYLHPFLEEAMTRNEDIALVPTWVQDTDEVRTGFYSGVDMPFNINNVDVTVAANTIYGITNAVLTGLVNSSLLDDPEIQQVYLNTSNMIAFEIKTNFTNRKDLALTYYPSEFEFYWFVARTYHQLQYYERIMPLHPVQERIRISLGAALCGRMTDHLLDSYMAETDGSIYYDDFLGDGDFNSKNVSEIRAEDRIFTTAMAVNALLTTWTVYNDVTKKLEWTSDTHYRVIDTVTRAVHWLNKNVLNPTYRPWNAFFSGSVKGSHTLPFEYPFNRLEFLNGTKIPDHDHFPRGATIIGMQGVQSPAWYKAEIKKTHFGYKVPTEFKGYNTDNAGFFPFWSSVPYTYVSTLLALSKFNNVEQKPVFE</sequence>
<dbReference type="Proteomes" id="UP001186944">
    <property type="component" value="Unassembled WGS sequence"/>
</dbReference>
<comment type="caution">
    <text evidence="1">The sequence shown here is derived from an EMBL/GenBank/DDBJ whole genome shotgun (WGS) entry which is preliminary data.</text>
</comment>
<proteinExistence type="predicted"/>
<evidence type="ECO:0000313" key="2">
    <source>
        <dbReference type="Proteomes" id="UP001186944"/>
    </source>
</evidence>
<keyword evidence="2" id="KW-1185">Reference proteome</keyword>
<reference evidence="1" key="1">
    <citation type="submission" date="2019-08" db="EMBL/GenBank/DDBJ databases">
        <title>The improved chromosome-level genome for the pearl oyster Pinctada fucata martensii using PacBio sequencing and Hi-C.</title>
        <authorList>
            <person name="Zheng Z."/>
        </authorList>
    </citation>
    <scope>NUCLEOTIDE SEQUENCE</scope>
    <source>
        <strain evidence="1">ZZ-2019</strain>
        <tissue evidence="1">Adductor muscle</tissue>
    </source>
</reference>
<evidence type="ECO:0000313" key="1">
    <source>
        <dbReference type="EMBL" id="KAK3098312.1"/>
    </source>
</evidence>
<protein>
    <submittedName>
        <fullName evidence="1">Uncharacterized protein</fullName>
    </submittedName>
</protein>
<dbReference type="AlphaFoldDB" id="A0AA88Y573"/>
<accession>A0AA88Y573</accession>
<dbReference type="EMBL" id="VSWD01000007">
    <property type="protein sequence ID" value="KAK3098312.1"/>
    <property type="molecule type" value="Genomic_DNA"/>
</dbReference>
<gene>
    <name evidence="1" type="ORF">FSP39_018295</name>
</gene>
<organism evidence="1 2">
    <name type="scientific">Pinctada imbricata</name>
    <name type="common">Atlantic pearl-oyster</name>
    <name type="synonym">Pinctada martensii</name>
    <dbReference type="NCBI Taxonomy" id="66713"/>
    <lineage>
        <taxon>Eukaryota</taxon>
        <taxon>Metazoa</taxon>
        <taxon>Spiralia</taxon>
        <taxon>Lophotrochozoa</taxon>
        <taxon>Mollusca</taxon>
        <taxon>Bivalvia</taxon>
        <taxon>Autobranchia</taxon>
        <taxon>Pteriomorphia</taxon>
        <taxon>Pterioida</taxon>
        <taxon>Pterioidea</taxon>
        <taxon>Pteriidae</taxon>
        <taxon>Pinctada</taxon>
    </lineage>
</organism>
<name>A0AA88Y573_PINIB</name>